<feature type="transmembrane region" description="Helical" evidence="6">
    <location>
        <begin position="170"/>
        <end position="203"/>
    </location>
</feature>
<evidence type="ECO:0000259" key="7">
    <source>
        <dbReference type="PROSITE" id="PS50845"/>
    </source>
</evidence>
<dbReference type="GO" id="GO:0009617">
    <property type="term" value="P:response to bacterium"/>
    <property type="evidence" value="ECO:0007669"/>
    <property type="project" value="InterPro"/>
</dbReference>
<evidence type="ECO:0000256" key="3">
    <source>
        <dbReference type="ARBA" id="ARBA00022824"/>
    </source>
</evidence>
<dbReference type="InterPro" id="IPR003388">
    <property type="entry name" value="Reticulon"/>
</dbReference>
<evidence type="ECO:0000313" key="9">
    <source>
        <dbReference type="Proteomes" id="UP001367508"/>
    </source>
</evidence>
<comment type="subcellular location">
    <subcellularLocation>
        <location evidence="1 6">Endoplasmic reticulum membrane</location>
        <topology evidence="1 6">Multi-pass membrane protein</topology>
    </subcellularLocation>
</comment>
<feature type="transmembrane region" description="Helical" evidence="6">
    <location>
        <begin position="130"/>
        <end position="150"/>
    </location>
</feature>
<evidence type="ECO:0000313" key="8">
    <source>
        <dbReference type="EMBL" id="KAK7305575.1"/>
    </source>
</evidence>
<dbReference type="PANTHER" id="PTHR10994">
    <property type="entry name" value="RETICULON"/>
    <property type="match status" value="1"/>
</dbReference>
<dbReference type="Pfam" id="PF02453">
    <property type="entry name" value="Reticulon"/>
    <property type="match status" value="1"/>
</dbReference>
<feature type="transmembrane region" description="Helical" evidence="6">
    <location>
        <begin position="96"/>
        <end position="118"/>
    </location>
</feature>
<evidence type="ECO:0000256" key="4">
    <source>
        <dbReference type="ARBA" id="ARBA00022989"/>
    </source>
</evidence>
<protein>
    <recommendedName>
        <fullName evidence="6">Reticulon-like protein</fullName>
    </recommendedName>
</protein>
<reference evidence="8 9" key="1">
    <citation type="submission" date="2024-01" db="EMBL/GenBank/DDBJ databases">
        <title>The genomes of 5 underutilized Papilionoideae crops provide insights into root nodulation and disease resistanc.</title>
        <authorList>
            <person name="Jiang F."/>
        </authorList>
    </citation>
    <scope>NUCLEOTIDE SEQUENCE [LARGE SCALE GENOMIC DNA]</scope>
    <source>
        <strain evidence="8">LVBAO_FW01</strain>
        <tissue evidence="8">Leaves</tissue>
    </source>
</reference>
<evidence type="ECO:0000256" key="1">
    <source>
        <dbReference type="ARBA" id="ARBA00004477"/>
    </source>
</evidence>
<evidence type="ECO:0000256" key="2">
    <source>
        <dbReference type="ARBA" id="ARBA00022692"/>
    </source>
</evidence>
<keyword evidence="2 6" id="KW-0812">Transmembrane</keyword>
<keyword evidence="5 6" id="KW-0472">Membrane</keyword>
<dbReference type="GO" id="GO:0005789">
    <property type="term" value="C:endoplasmic reticulum membrane"/>
    <property type="evidence" value="ECO:0007669"/>
    <property type="project" value="UniProtKB-SubCell"/>
</dbReference>
<proteinExistence type="predicted"/>
<accession>A0AAN9JUA8</accession>
<dbReference type="AlphaFoldDB" id="A0AAN9JUA8"/>
<keyword evidence="9" id="KW-1185">Reference proteome</keyword>
<evidence type="ECO:0000256" key="6">
    <source>
        <dbReference type="RuleBase" id="RU363132"/>
    </source>
</evidence>
<name>A0AAN9JUA8_CANGL</name>
<feature type="domain" description="Reticulon" evidence="7">
    <location>
        <begin position="64"/>
        <end position="249"/>
    </location>
</feature>
<dbReference type="PROSITE" id="PS50845">
    <property type="entry name" value="RETICULON"/>
    <property type="match status" value="1"/>
</dbReference>
<organism evidence="8 9">
    <name type="scientific">Canavalia gladiata</name>
    <name type="common">Sword bean</name>
    <name type="synonym">Dolichos gladiatus</name>
    <dbReference type="NCBI Taxonomy" id="3824"/>
    <lineage>
        <taxon>Eukaryota</taxon>
        <taxon>Viridiplantae</taxon>
        <taxon>Streptophyta</taxon>
        <taxon>Embryophyta</taxon>
        <taxon>Tracheophyta</taxon>
        <taxon>Spermatophyta</taxon>
        <taxon>Magnoliopsida</taxon>
        <taxon>eudicotyledons</taxon>
        <taxon>Gunneridae</taxon>
        <taxon>Pentapetalae</taxon>
        <taxon>rosids</taxon>
        <taxon>fabids</taxon>
        <taxon>Fabales</taxon>
        <taxon>Fabaceae</taxon>
        <taxon>Papilionoideae</taxon>
        <taxon>50 kb inversion clade</taxon>
        <taxon>NPAAA clade</taxon>
        <taxon>indigoferoid/millettioid clade</taxon>
        <taxon>Phaseoleae</taxon>
        <taxon>Canavalia</taxon>
    </lineage>
</organism>
<evidence type="ECO:0000256" key="5">
    <source>
        <dbReference type="ARBA" id="ARBA00023136"/>
    </source>
</evidence>
<gene>
    <name evidence="8" type="ORF">VNO77_43481</name>
</gene>
<dbReference type="Proteomes" id="UP001367508">
    <property type="component" value="Unassembled WGS sequence"/>
</dbReference>
<dbReference type="EMBL" id="JAYMYQ010000011">
    <property type="protein sequence ID" value="KAK7305575.1"/>
    <property type="molecule type" value="Genomic_DNA"/>
</dbReference>
<dbReference type="PANTHER" id="PTHR10994:SF177">
    <property type="entry name" value="RETICULON-LIKE PROTEIN B15"/>
    <property type="match status" value="1"/>
</dbReference>
<sequence length="249" mass="28095">MPQSTEFMDVADSDFLGNKELDDDDDDDSGFDSDFEKYFVFSAAKKRWFGQKMPLQVALGSGKIADIMLWRNKRTSASILIGVTFIWLLFKRMDYTLLSFICDSLLLLLAMLFLWSLLTSFIKRLPKLESSAFILSEGLLVNIVISVAHELNKLLMTFGVLASGQDLKKFLLVIVILGAVSVLGSCFTAANLIYIVCVILLIVPALYERHGDIVEIIAEKALIELKNIYVELMKRFFGRSQHSEDCILE</sequence>
<keyword evidence="4 6" id="KW-1133">Transmembrane helix</keyword>
<feature type="transmembrane region" description="Helical" evidence="6">
    <location>
        <begin position="74"/>
        <end position="90"/>
    </location>
</feature>
<dbReference type="InterPro" id="IPR045064">
    <property type="entry name" value="Reticulon-like"/>
</dbReference>
<comment type="caution">
    <text evidence="8">The sequence shown here is derived from an EMBL/GenBank/DDBJ whole genome shotgun (WGS) entry which is preliminary data.</text>
</comment>
<keyword evidence="3 6" id="KW-0256">Endoplasmic reticulum</keyword>